<dbReference type="AlphaFoldDB" id="X6NGY4"/>
<sequence length="329" mass="37615">MPANPTVHFEILSPDKQNKQLLRDLYVNTDKDISKPAVATITLAIGNIAVLNEKKNEEEDMDANMIKLLERIKKEILDSEIEKQSDLNEQNGGNHYNMVGPMYHPANPYFAPINVSPSVQFWHLFFFIEFFPFIYVTADPLSQAADECKSYGGQHTGGSYNALAPNKSTFHPYNSSPLRLFNTSAMNSQQMQTQQMRKYRNTWHLNHSRLKKAKNISKVYNTDSENSNIELVKADSACSESNNKNDEEVAPSTSLLTTVLNSSLQDDKNREFKPVKKEAKPLCRYGTMCTRKDCYYRHLMGRMGILFLCAYVFVHFQFFSMTAISLKKC</sequence>
<keyword evidence="1" id="KW-1133">Transmembrane helix</keyword>
<protein>
    <recommendedName>
        <fullName evidence="4">C3H1-type domain-containing protein</fullName>
    </recommendedName>
</protein>
<evidence type="ECO:0008006" key="4">
    <source>
        <dbReference type="Google" id="ProtNLM"/>
    </source>
</evidence>
<accession>X6NGY4</accession>
<keyword evidence="3" id="KW-1185">Reference proteome</keyword>
<comment type="caution">
    <text evidence="2">The sequence shown here is derived from an EMBL/GenBank/DDBJ whole genome shotgun (WGS) entry which is preliminary data.</text>
</comment>
<gene>
    <name evidence="2" type="ORF">RFI_12169</name>
</gene>
<evidence type="ECO:0000256" key="1">
    <source>
        <dbReference type="SAM" id="Phobius"/>
    </source>
</evidence>
<keyword evidence="1" id="KW-0472">Membrane</keyword>
<organism evidence="2 3">
    <name type="scientific">Reticulomyxa filosa</name>
    <dbReference type="NCBI Taxonomy" id="46433"/>
    <lineage>
        <taxon>Eukaryota</taxon>
        <taxon>Sar</taxon>
        <taxon>Rhizaria</taxon>
        <taxon>Retaria</taxon>
        <taxon>Foraminifera</taxon>
        <taxon>Monothalamids</taxon>
        <taxon>Reticulomyxidae</taxon>
        <taxon>Reticulomyxa</taxon>
    </lineage>
</organism>
<keyword evidence="1" id="KW-0812">Transmembrane</keyword>
<proteinExistence type="predicted"/>
<feature type="transmembrane region" description="Helical" evidence="1">
    <location>
        <begin position="299"/>
        <end position="319"/>
    </location>
</feature>
<dbReference type="EMBL" id="ASPP01008828">
    <property type="protein sequence ID" value="ETO24974.1"/>
    <property type="molecule type" value="Genomic_DNA"/>
</dbReference>
<name>X6NGY4_RETFI</name>
<evidence type="ECO:0000313" key="3">
    <source>
        <dbReference type="Proteomes" id="UP000023152"/>
    </source>
</evidence>
<dbReference type="Proteomes" id="UP000023152">
    <property type="component" value="Unassembled WGS sequence"/>
</dbReference>
<evidence type="ECO:0000313" key="2">
    <source>
        <dbReference type="EMBL" id="ETO24974.1"/>
    </source>
</evidence>
<reference evidence="2 3" key="1">
    <citation type="journal article" date="2013" name="Curr. Biol.">
        <title>The Genome of the Foraminiferan Reticulomyxa filosa.</title>
        <authorList>
            <person name="Glockner G."/>
            <person name="Hulsmann N."/>
            <person name="Schleicher M."/>
            <person name="Noegel A.A."/>
            <person name="Eichinger L."/>
            <person name="Gallinger C."/>
            <person name="Pawlowski J."/>
            <person name="Sierra R."/>
            <person name="Euteneuer U."/>
            <person name="Pillet L."/>
            <person name="Moustafa A."/>
            <person name="Platzer M."/>
            <person name="Groth M."/>
            <person name="Szafranski K."/>
            <person name="Schliwa M."/>
        </authorList>
    </citation>
    <scope>NUCLEOTIDE SEQUENCE [LARGE SCALE GENOMIC DNA]</scope>
</reference>